<feature type="transmembrane region" description="Helical" evidence="6">
    <location>
        <begin position="364"/>
        <end position="383"/>
    </location>
</feature>
<evidence type="ECO:0000256" key="7">
    <source>
        <dbReference type="SAM" id="MobiDB-lite"/>
    </source>
</evidence>
<accession>A0A0E0DWV6</accession>
<organism evidence="8">
    <name type="scientific">Oryza meridionalis</name>
    <dbReference type="NCBI Taxonomy" id="40149"/>
    <lineage>
        <taxon>Eukaryota</taxon>
        <taxon>Viridiplantae</taxon>
        <taxon>Streptophyta</taxon>
        <taxon>Embryophyta</taxon>
        <taxon>Tracheophyta</taxon>
        <taxon>Spermatophyta</taxon>
        <taxon>Magnoliopsida</taxon>
        <taxon>Liliopsida</taxon>
        <taxon>Poales</taxon>
        <taxon>Poaceae</taxon>
        <taxon>BOP clade</taxon>
        <taxon>Oryzoideae</taxon>
        <taxon>Oryzeae</taxon>
        <taxon>Oryzinae</taxon>
        <taxon>Oryza</taxon>
    </lineage>
</organism>
<dbReference type="CDD" id="cd13136">
    <property type="entry name" value="MATE_DinF_like"/>
    <property type="match status" value="1"/>
</dbReference>
<dbReference type="EnsemblPlants" id="OMERI06G03510.2">
    <property type="protein sequence ID" value="OMERI06G03510.2"/>
    <property type="gene ID" value="OMERI06G03510"/>
</dbReference>
<feature type="transmembrane region" description="Helical" evidence="6">
    <location>
        <begin position="259"/>
        <end position="281"/>
    </location>
</feature>
<keyword evidence="4 6" id="KW-1133">Transmembrane helix</keyword>
<sequence length="589" mass="61661">MELAGGGAGVVRQRAAPLGAGLLPRGGGRSVGGGGIGCARRATLRGLALSPLARRAVSAAGGHFLPRRAVRAAAGAGDVGFYGEEDAASDQPFRARASPSNDANDSTAVRLGGDHPGEIKKELLNLALPAIVGQAIDPVAQLLETAYIGRLGPVELASAAVGVSVFNIISKLFNIPLLSITTSFVAEDVSRHDSEQFTSEGNISSETGGRKRLPSISSAILLAAAIGVIEASALILGSEILLSIMGVSHASTMHNPAKLFLSLRALGAPAVVVSLAIQGIFRGLKDTKTPLLYSGLGNISAVLLLPFFVYSLNLGLNGAALATIASQYLGMFLLLWSLSKRAVLLPPKIEDLDFVGYIKSGGMLLGRTLSVLITMTLGTAMAARQGTVAMAAHQICLQVWLAVSLLSDALAVSAQALIASSFAKLDYEKVKEVTYYVLKTGLLVGAALALLLFASFGRIAELFSKDPMVLQIVGSGVLFVSASQPINALAFIFDGLHFGVSDFSYSASSMITVGAISSLFLLYAPKVFGLPGIGFESRSLVVFASERTNIQDDSIIKEAEPLGFLENNAAFINLIIKPLWVRMLFYFHF</sequence>
<evidence type="ECO:0000256" key="4">
    <source>
        <dbReference type="ARBA" id="ARBA00022989"/>
    </source>
</evidence>
<dbReference type="NCBIfam" id="TIGR00797">
    <property type="entry name" value="matE"/>
    <property type="match status" value="1"/>
</dbReference>
<comment type="subcellular location">
    <subcellularLocation>
        <location evidence="1">Membrane</location>
        <topology evidence="1">Multi-pass membrane protein</topology>
    </subcellularLocation>
</comment>
<evidence type="ECO:0000313" key="8">
    <source>
        <dbReference type="EnsemblPlants" id="OMERI06G03510.2"/>
    </source>
</evidence>
<name>A0A0E0DWV6_9ORYZ</name>
<evidence type="ECO:0000256" key="5">
    <source>
        <dbReference type="ARBA" id="ARBA00023136"/>
    </source>
</evidence>
<feature type="transmembrane region" description="Helical" evidence="6">
    <location>
        <begin position="293"/>
        <end position="312"/>
    </location>
</feature>
<dbReference type="InterPro" id="IPR044644">
    <property type="entry name" value="DinF-like"/>
</dbReference>
<dbReference type="AlphaFoldDB" id="A0A0E0DWV6"/>
<protein>
    <recommendedName>
        <fullName evidence="6">Protein DETOXIFICATION</fullName>
    </recommendedName>
    <alternativeName>
        <fullName evidence="6">Multidrug and toxic compound extrusion protein</fullName>
    </alternativeName>
</protein>
<dbReference type="GO" id="GO:0042910">
    <property type="term" value="F:xenobiotic transmembrane transporter activity"/>
    <property type="evidence" value="ECO:0007669"/>
    <property type="project" value="InterPro"/>
</dbReference>
<feature type="transmembrane region" description="Helical" evidence="6">
    <location>
        <begin position="395"/>
        <end position="423"/>
    </location>
</feature>
<dbReference type="Pfam" id="PF01554">
    <property type="entry name" value="MatE"/>
    <property type="match status" value="2"/>
</dbReference>
<feature type="compositionally biased region" description="Polar residues" evidence="7">
    <location>
        <begin position="98"/>
        <end position="107"/>
    </location>
</feature>
<comment type="caution">
    <text evidence="6">Lacks conserved residue(s) required for the propagation of feature annotation.</text>
</comment>
<feature type="transmembrane region" description="Helical" evidence="6">
    <location>
        <begin position="505"/>
        <end position="524"/>
    </location>
</feature>
<dbReference type="PANTHER" id="PTHR42893:SF45">
    <property type="entry name" value="PROTEIN DETOXIFICATION 45, CHLOROPLASTIC"/>
    <property type="match status" value="1"/>
</dbReference>
<dbReference type="GO" id="GO:0016020">
    <property type="term" value="C:membrane"/>
    <property type="evidence" value="ECO:0007669"/>
    <property type="project" value="UniProtKB-SubCell"/>
</dbReference>
<dbReference type="Gramene" id="OMERI06G03510.2">
    <property type="protein sequence ID" value="OMERI06G03510.2"/>
    <property type="gene ID" value="OMERI06G03510"/>
</dbReference>
<evidence type="ECO:0000256" key="6">
    <source>
        <dbReference type="RuleBase" id="RU004914"/>
    </source>
</evidence>
<keyword evidence="5 6" id="KW-0472">Membrane</keyword>
<feature type="transmembrane region" description="Helical" evidence="6">
    <location>
        <begin position="435"/>
        <end position="456"/>
    </location>
</feature>
<proteinExistence type="inferred from homology"/>
<reference evidence="8" key="1">
    <citation type="submission" date="2015-04" db="UniProtKB">
        <authorList>
            <consortium name="EnsemblPlants"/>
        </authorList>
    </citation>
    <scope>IDENTIFICATION</scope>
</reference>
<keyword evidence="3 6" id="KW-0812">Transmembrane</keyword>
<dbReference type="PANTHER" id="PTHR42893">
    <property type="entry name" value="PROTEIN DETOXIFICATION 44, CHLOROPLASTIC-RELATED"/>
    <property type="match status" value="1"/>
</dbReference>
<dbReference type="Proteomes" id="UP000008021">
    <property type="component" value="Chromosome 6"/>
</dbReference>
<feature type="transmembrane region" description="Helical" evidence="6">
    <location>
        <begin position="319"/>
        <end position="338"/>
    </location>
</feature>
<dbReference type="InterPro" id="IPR002528">
    <property type="entry name" value="MATE_fam"/>
</dbReference>
<feature type="transmembrane region" description="Helical" evidence="6">
    <location>
        <begin position="220"/>
        <end position="247"/>
    </location>
</feature>
<feature type="transmembrane region" description="Helical" evidence="6">
    <location>
        <begin position="468"/>
        <end position="493"/>
    </location>
</feature>
<evidence type="ECO:0000313" key="9">
    <source>
        <dbReference type="Proteomes" id="UP000008021"/>
    </source>
</evidence>
<comment type="similarity">
    <text evidence="2 6">Belongs to the multi antimicrobial extrusion (MATE) (TC 2.A.66.1) family.</text>
</comment>
<evidence type="ECO:0000256" key="3">
    <source>
        <dbReference type="ARBA" id="ARBA00022692"/>
    </source>
</evidence>
<keyword evidence="9" id="KW-1185">Reference proteome</keyword>
<reference evidence="8" key="2">
    <citation type="submission" date="2018-05" db="EMBL/GenBank/DDBJ databases">
        <title>OmerRS3 (Oryza meridionalis Reference Sequence Version 3).</title>
        <authorList>
            <person name="Zhang J."/>
            <person name="Kudrna D."/>
            <person name="Lee S."/>
            <person name="Talag J."/>
            <person name="Welchert J."/>
            <person name="Wing R.A."/>
        </authorList>
    </citation>
    <scope>NUCLEOTIDE SEQUENCE [LARGE SCALE GENOMIC DNA]</scope>
    <source>
        <strain evidence="8">cv. OR44</strain>
    </source>
</reference>
<dbReference type="GO" id="GO:0015297">
    <property type="term" value="F:antiporter activity"/>
    <property type="evidence" value="ECO:0007669"/>
    <property type="project" value="InterPro"/>
</dbReference>
<feature type="region of interest" description="Disordered" evidence="7">
    <location>
        <begin position="90"/>
        <end position="114"/>
    </location>
</feature>
<evidence type="ECO:0000256" key="1">
    <source>
        <dbReference type="ARBA" id="ARBA00004141"/>
    </source>
</evidence>
<evidence type="ECO:0000256" key="2">
    <source>
        <dbReference type="ARBA" id="ARBA00010199"/>
    </source>
</evidence>